<dbReference type="GO" id="GO:0000155">
    <property type="term" value="F:phosphorelay sensor kinase activity"/>
    <property type="evidence" value="ECO:0007669"/>
    <property type="project" value="InterPro"/>
</dbReference>
<evidence type="ECO:0000256" key="1">
    <source>
        <dbReference type="ARBA" id="ARBA00000085"/>
    </source>
</evidence>
<dbReference type="SUPFAM" id="SSF47384">
    <property type="entry name" value="Homodimeric domain of signal transducing histidine kinase"/>
    <property type="match status" value="1"/>
</dbReference>
<dbReference type="SMART" id="SM00448">
    <property type="entry name" value="REC"/>
    <property type="match status" value="1"/>
</dbReference>
<dbReference type="EC" id="2.7.13.3" evidence="2"/>
<dbReference type="InterPro" id="IPR004358">
    <property type="entry name" value="Sig_transdc_His_kin-like_C"/>
</dbReference>
<dbReference type="AlphaFoldDB" id="A0A1H6US66"/>
<evidence type="ECO:0000256" key="6">
    <source>
        <dbReference type="ARBA" id="ARBA00022777"/>
    </source>
</evidence>
<feature type="domain" description="Response regulatory" evidence="11">
    <location>
        <begin position="556"/>
        <end position="672"/>
    </location>
</feature>
<protein>
    <recommendedName>
        <fullName evidence="2">histidine kinase</fullName>
        <ecNumber evidence="2">2.7.13.3</ecNumber>
    </recommendedName>
</protein>
<dbReference type="PROSITE" id="PS50109">
    <property type="entry name" value="HIS_KIN"/>
    <property type="match status" value="1"/>
</dbReference>
<dbReference type="SUPFAM" id="SSF55781">
    <property type="entry name" value="GAF domain-like"/>
    <property type="match status" value="1"/>
</dbReference>
<dbReference type="Pfam" id="PF00512">
    <property type="entry name" value="HisKA"/>
    <property type="match status" value="1"/>
</dbReference>
<dbReference type="Gene3D" id="3.30.450.40">
    <property type="match status" value="1"/>
</dbReference>
<evidence type="ECO:0000256" key="3">
    <source>
        <dbReference type="ARBA" id="ARBA00022553"/>
    </source>
</evidence>
<dbReference type="Pfam" id="PF02518">
    <property type="entry name" value="HATPase_c"/>
    <property type="match status" value="1"/>
</dbReference>
<dbReference type="InterPro" id="IPR001789">
    <property type="entry name" value="Sig_transdc_resp-reg_receiver"/>
</dbReference>
<name>A0A1H6US66_9GAMM</name>
<dbReference type="SMART" id="SM00387">
    <property type="entry name" value="HATPase_c"/>
    <property type="match status" value="1"/>
</dbReference>
<feature type="domain" description="PAS" evidence="12">
    <location>
        <begin position="9"/>
        <end position="62"/>
    </location>
</feature>
<dbReference type="PRINTS" id="PR00344">
    <property type="entry name" value="BCTRLSENSOR"/>
</dbReference>
<keyword evidence="3 9" id="KW-0597">Phosphoprotein</keyword>
<keyword evidence="14" id="KW-1185">Reference proteome</keyword>
<evidence type="ECO:0000313" key="14">
    <source>
        <dbReference type="Proteomes" id="UP000199420"/>
    </source>
</evidence>
<keyword evidence="5" id="KW-0547">Nucleotide-binding</keyword>
<keyword evidence="4" id="KW-0808">Transferase</keyword>
<dbReference type="InterPro" id="IPR013767">
    <property type="entry name" value="PAS_fold"/>
</dbReference>
<dbReference type="RefSeq" id="WP_091335748.1">
    <property type="nucleotide sequence ID" value="NZ_FNYC01000003.1"/>
</dbReference>
<dbReference type="Gene3D" id="3.30.565.10">
    <property type="entry name" value="Histidine kinase-like ATPase, C-terminal domain"/>
    <property type="match status" value="1"/>
</dbReference>
<gene>
    <name evidence="13" type="ORF">SAMN04487997_2124</name>
</gene>
<keyword evidence="7" id="KW-0067">ATP-binding</keyword>
<evidence type="ECO:0000259" key="10">
    <source>
        <dbReference type="PROSITE" id="PS50109"/>
    </source>
</evidence>
<evidence type="ECO:0000259" key="12">
    <source>
        <dbReference type="PROSITE" id="PS50112"/>
    </source>
</evidence>
<dbReference type="InterPro" id="IPR035965">
    <property type="entry name" value="PAS-like_dom_sf"/>
</dbReference>
<dbReference type="PANTHER" id="PTHR43065:SF42">
    <property type="entry name" value="TWO-COMPONENT SENSOR PPRA"/>
    <property type="match status" value="1"/>
</dbReference>
<feature type="domain" description="Histidine kinase" evidence="10">
    <location>
        <begin position="316"/>
        <end position="536"/>
    </location>
</feature>
<dbReference type="Gene3D" id="3.30.450.20">
    <property type="entry name" value="PAS domain"/>
    <property type="match status" value="1"/>
</dbReference>
<dbReference type="STRING" id="529704.SAMN02927913_1603"/>
<dbReference type="SUPFAM" id="SSF52172">
    <property type="entry name" value="CheY-like"/>
    <property type="match status" value="1"/>
</dbReference>
<dbReference type="SUPFAM" id="SSF55874">
    <property type="entry name" value="ATPase domain of HSP90 chaperone/DNA topoisomerase II/histidine kinase"/>
    <property type="match status" value="1"/>
</dbReference>
<dbReference type="InterPro" id="IPR003661">
    <property type="entry name" value="HisK_dim/P_dom"/>
</dbReference>
<dbReference type="CDD" id="cd00130">
    <property type="entry name" value="PAS"/>
    <property type="match status" value="1"/>
</dbReference>
<dbReference type="InterPro" id="IPR005467">
    <property type="entry name" value="His_kinase_dom"/>
</dbReference>
<keyword evidence="6" id="KW-0418">Kinase</keyword>
<dbReference type="PROSITE" id="PS50112">
    <property type="entry name" value="PAS"/>
    <property type="match status" value="1"/>
</dbReference>
<dbReference type="Pfam" id="PF00989">
    <property type="entry name" value="PAS"/>
    <property type="match status" value="1"/>
</dbReference>
<dbReference type="InterPro" id="IPR011006">
    <property type="entry name" value="CheY-like_superfamily"/>
</dbReference>
<dbReference type="Proteomes" id="UP000199420">
    <property type="component" value="Unassembled WGS sequence"/>
</dbReference>
<dbReference type="OrthoDB" id="9770473at2"/>
<dbReference type="SMART" id="SM00388">
    <property type="entry name" value="HisKA"/>
    <property type="match status" value="1"/>
</dbReference>
<dbReference type="PROSITE" id="PS50110">
    <property type="entry name" value="RESPONSE_REGULATORY"/>
    <property type="match status" value="1"/>
</dbReference>
<evidence type="ECO:0000256" key="5">
    <source>
        <dbReference type="ARBA" id="ARBA00022741"/>
    </source>
</evidence>
<dbReference type="InterPro" id="IPR036890">
    <property type="entry name" value="HATPase_C_sf"/>
</dbReference>
<dbReference type="Pfam" id="PF00072">
    <property type="entry name" value="Response_reg"/>
    <property type="match status" value="1"/>
</dbReference>
<sequence>MPSVRVTGNEDLYRTLFETAPDAMVVVDPTGDVVLVNPQAQRLFGYPPEELVGQPVEKLLPEAARAAHVAHRARYMAHPRVRPMGAGYELTGVRRDGGTFPMEIALSPVGSGLYAASIRDISETQRARQALERARRDGYLAELGRLVLESGRDASLRVEVSALIAQALEVDGVAVAVGLPGGNALPIRSASGLGPALIDAMADAFARDQLIAHLTQRQRTDAWMMTQAPADELPAVRAALATHGFADAAILPLLDRHRVTGALLALIREPADLDSDQRHFLQLAANMLAAAIQRGRSDEQLAHAQRLDALGQLTGGIAHDFNNLLTIVSGNLQILDAEYSQIADARELIDSASRAVDRCINLTRKLLGFSRHRALSPRGVRPQQIFGDVQEMLTRTFGARIHVSLDCPDDVPAVYADPGELETALVNLSINARDAMPEGGSLRISARERDIVAGEAGGLPPGRYVAFLVEDTGTGMPQEVLDHALEPFFTTKDAGKGSGLGLSMVYGFVRQSGGRLTIGSQPDRGTRVEILLPTAPPAEDAGEARTAGSISPGHARVLVVEDEPGVRRVAVRFLHSLGYDTLEAVDATQALALLRSDAGIRLVFSDVALANDTTGFQLVREARRLRPGLPALLASGYEHATDGAEQALPDGVRLLRKPYRVDQLGEALAQALEARPI</sequence>
<dbReference type="InterPro" id="IPR000014">
    <property type="entry name" value="PAS"/>
</dbReference>
<feature type="modified residue" description="4-aspartylphosphate" evidence="9">
    <location>
        <position position="606"/>
    </location>
</feature>
<accession>A0A1H6US66</accession>
<dbReference type="InterPro" id="IPR029016">
    <property type="entry name" value="GAF-like_dom_sf"/>
</dbReference>
<proteinExistence type="predicted"/>
<evidence type="ECO:0000256" key="4">
    <source>
        <dbReference type="ARBA" id="ARBA00022679"/>
    </source>
</evidence>
<dbReference type="SMART" id="SM00091">
    <property type="entry name" value="PAS"/>
    <property type="match status" value="1"/>
</dbReference>
<dbReference type="GO" id="GO:0005524">
    <property type="term" value="F:ATP binding"/>
    <property type="evidence" value="ECO:0007669"/>
    <property type="project" value="UniProtKB-KW"/>
</dbReference>
<dbReference type="SUPFAM" id="SSF55785">
    <property type="entry name" value="PYP-like sensor domain (PAS domain)"/>
    <property type="match status" value="1"/>
</dbReference>
<dbReference type="InterPro" id="IPR036097">
    <property type="entry name" value="HisK_dim/P_sf"/>
</dbReference>
<dbReference type="InterPro" id="IPR003594">
    <property type="entry name" value="HATPase_dom"/>
</dbReference>
<evidence type="ECO:0000256" key="8">
    <source>
        <dbReference type="ARBA" id="ARBA00023012"/>
    </source>
</evidence>
<evidence type="ECO:0000256" key="9">
    <source>
        <dbReference type="PROSITE-ProRule" id="PRU00169"/>
    </source>
</evidence>
<dbReference type="NCBIfam" id="TIGR00229">
    <property type="entry name" value="sensory_box"/>
    <property type="match status" value="1"/>
</dbReference>
<evidence type="ECO:0000256" key="2">
    <source>
        <dbReference type="ARBA" id="ARBA00012438"/>
    </source>
</evidence>
<evidence type="ECO:0000259" key="11">
    <source>
        <dbReference type="PROSITE" id="PS50110"/>
    </source>
</evidence>
<comment type="catalytic activity">
    <reaction evidence="1">
        <text>ATP + protein L-histidine = ADP + protein N-phospho-L-histidine.</text>
        <dbReference type="EC" id="2.7.13.3"/>
    </reaction>
</comment>
<organism evidence="13 14">
    <name type="scientific">Frateuria terrea</name>
    <dbReference type="NCBI Taxonomy" id="529704"/>
    <lineage>
        <taxon>Bacteria</taxon>
        <taxon>Pseudomonadati</taxon>
        <taxon>Pseudomonadota</taxon>
        <taxon>Gammaproteobacteria</taxon>
        <taxon>Lysobacterales</taxon>
        <taxon>Rhodanobacteraceae</taxon>
        <taxon>Frateuria</taxon>
    </lineage>
</organism>
<keyword evidence="8" id="KW-0902">Two-component regulatory system</keyword>
<evidence type="ECO:0000256" key="7">
    <source>
        <dbReference type="ARBA" id="ARBA00022840"/>
    </source>
</evidence>
<evidence type="ECO:0000313" key="13">
    <source>
        <dbReference type="EMBL" id="SEI94546.1"/>
    </source>
</evidence>
<dbReference type="GO" id="GO:0006355">
    <property type="term" value="P:regulation of DNA-templated transcription"/>
    <property type="evidence" value="ECO:0007669"/>
    <property type="project" value="InterPro"/>
</dbReference>
<dbReference type="Gene3D" id="3.40.50.2300">
    <property type="match status" value="1"/>
</dbReference>
<dbReference type="EMBL" id="FNYC01000003">
    <property type="protein sequence ID" value="SEI94546.1"/>
    <property type="molecule type" value="Genomic_DNA"/>
</dbReference>
<dbReference type="PANTHER" id="PTHR43065">
    <property type="entry name" value="SENSOR HISTIDINE KINASE"/>
    <property type="match status" value="1"/>
</dbReference>
<dbReference type="Gene3D" id="1.10.287.130">
    <property type="match status" value="1"/>
</dbReference>
<reference evidence="13 14" key="1">
    <citation type="submission" date="2016-10" db="EMBL/GenBank/DDBJ databases">
        <authorList>
            <person name="de Groot N.N."/>
        </authorList>
    </citation>
    <scope>NUCLEOTIDE SEQUENCE [LARGE SCALE GENOMIC DNA]</scope>
    <source>
        <strain evidence="13 14">DSM 26515</strain>
    </source>
</reference>